<dbReference type="Pfam" id="PF01345">
    <property type="entry name" value="DUF11"/>
    <property type="match status" value="4"/>
</dbReference>
<dbReference type="NCBIfam" id="TIGR01451">
    <property type="entry name" value="B_ant_repeat"/>
    <property type="match status" value="2"/>
</dbReference>
<dbReference type="InterPro" id="IPR051172">
    <property type="entry name" value="Chlamydia_OmcB"/>
</dbReference>
<dbReference type="InterPro" id="IPR013783">
    <property type="entry name" value="Ig-like_fold"/>
</dbReference>
<protein>
    <submittedName>
        <fullName evidence="3">Cysteine-rich outer membrane protein</fullName>
    </submittedName>
</protein>
<dbReference type="InterPro" id="IPR001434">
    <property type="entry name" value="OmcB-like_DUF11"/>
</dbReference>
<feature type="chain" id="PRO_5012253196" evidence="1">
    <location>
        <begin position="23"/>
        <end position="709"/>
    </location>
</feature>
<dbReference type="RefSeq" id="WP_077023987.1">
    <property type="nucleotide sequence ID" value="NZ_CP017641.1"/>
</dbReference>
<dbReference type="AlphaFoldDB" id="A0A1P8WE69"/>
<dbReference type="Gene3D" id="2.60.40.10">
    <property type="entry name" value="Immunoglobulins"/>
    <property type="match status" value="2"/>
</dbReference>
<evidence type="ECO:0000313" key="4">
    <source>
        <dbReference type="Proteomes" id="UP000187735"/>
    </source>
</evidence>
<dbReference type="OrthoDB" id="282600at2"/>
<gene>
    <name evidence="3" type="primary">omcB_1</name>
    <name evidence="3" type="ORF">Fuma_01964</name>
</gene>
<accession>A0A1P8WE69</accession>
<dbReference type="PANTHER" id="PTHR34819:SF3">
    <property type="entry name" value="CELL SURFACE PROTEIN"/>
    <property type="match status" value="1"/>
</dbReference>
<feature type="signal peptide" evidence="1">
    <location>
        <begin position="1"/>
        <end position="22"/>
    </location>
</feature>
<dbReference type="InterPro" id="IPR047589">
    <property type="entry name" value="DUF11_rpt"/>
</dbReference>
<name>A0A1P8WE69_9PLAN</name>
<dbReference type="EMBL" id="CP017641">
    <property type="protein sequence ID" value="APZ92354.1"/>
    <property type="molecule type" value="Genomic_DNA"/>
</dbReference>
<feature type="domain" description="DUF11" evidence="2">
    <location>
        <begin position="378"/>
        <end position="456"/>
    </location>
</feature>
<proteinExistence type="predicted"/>
<organism evidence="3 4">
    <name type="scientific">Fuerstiella marisgermanici</name>
    <dbReference type="NCBI Taxonomy" id="1891926"/>
    <lineage>
        <taxon>Bacteria</taxon>
        <taxon>Pseudomonadati</taxon>
        <taxon>Planctomycetota</taxon>
        <taxon>Planctomycetia</taxon>
        <taxon>Planctomycetales</taxon>
        <taxon>Planctomycetaceae</taxon>
        <taxon>Fuerstiella</taxon>
    </lineage>
</organism>
<keyword evidence="4" id="KW-1185">Reference proteome</keyword>
<dbReference type="STRING" id="1891926.Fuma_01964"/>
<evidence type="ECO:0000256" key="1">
    <source>
        <dbReference type="SAM" id="SignalP"/>
    </source>
</evidence>
<keyword evidence="1" id="KW-0732">Signal</keyword>
<dbReference type="KEGG" id="fmr:Fuma_01964"/>
<dbReference type="PANTHER" id="PTHR34819">
    <property type="entry name" value="LARGE CYSTEINE-RICH PERIPLASMIC PROTEIN OMCB"/>
    <property type="match status" value="1"/>
</dbReference>
<reference evidence="3 4" key="1">
    <citation type="journal article" date="2016" name="Front. Microbiol.">
        <title>Fuerstia marisgermanicae gen. nov., sp. nov., an Unusual Member of the Phylum Planctomycetes from the German Wadden Sea.</title>
        <authorList>
            <person name="Kohn T."/>
            <person name="Heuer A."/>
            <person name="Jogler M."/>
            <person name="Vollmers J."/>
            <person name="Boedeker C."/>
            <person name="Bunk B."/>
            <person name="Rast P."/>
            <person name="Borchert D."/>
            <person name="Glockner I."/>
            <person name="Freese H.M."/>
            <person name="Klenk H.P."/>
            <person name="Overmann J."/>
            <person name="Kaster A.K."/>
            <person name="Rohde M."/>
            <person name="Wiegand S."/>
            <person name="Jogler C."/>
        </authorList>
    </citation>
    <scope>NUCLEOTIDE SEQUENCE [LARGE SCALE GENOMIC DNA]</scope>
    <source>
        <strain evidence="3 4">NH11</strain>
    </source>
</reference>
<feature type="domain" description="DUF11" evidence="2">
    <location>
        <begin position="593"/>
        <end position="692"/>
    </location>
</feature>
<sequence length="709" mass="74123" precursor="true">MLFRRIALTLFAAAAVAPFVWGDGNKNPFSQWEELKEHTEPVETDVEAVQTKKAAPAATTAKAAPVAKAIDTDAAAFFSANSPAESTVKPAAAQTPPAVKRERLRVAVAATGETTQAAANDPFAASGVPVAKTPTNPFAASAATEQVAKSPKTVSVAAFADSEHVGGVQQTGADFFEELSGEGSSTPFAEAAEFAAAAKPKPNGVPVVAVSATKADPVFEQPTQAPVVEQTAFDGTAFTPSADTAAPAVTLPSSLQGPQTPSVTLRWVHHDEYSVGQECRCDLVVENSGRSVVRNVMAEAVLPQGLQVIDAQPAPTAAGTSARWAFAELQPGQTEKISLVVVPRQEGDVQMNAFVQLTGATSSNVAVTKPMLAIKVEGSSTVEVGQQAGYTVHITNPGTGKAKNVVIQAAVPQGLEHRQGSLLTIEIGTLNPGEVRQARLNLTAIKGGEQKMAVRVIADGDLSDQTIQRVTVAEPRLNIGLRGPDSRKTGQLSDYELVVVNEGNVDSSNVRAKYKVPAGFEFVQADAGGKFNTDDRTIEWFVGTLEPNRSRQFKVTLRPTKSGESLHQVGVLSEHGKMTVAEHSTAVAGKAELTLTVATTQKQVSPGGEAVFNIHVENNGSSAAEGVGLSCELPPALEILEITGPSEFIADNGAVIFRSMPSLDAGKSATFAIRVRCSRAGNHRVRARVASQSIGEALIGEETTTGLNK</sequence>
<evidence type="ECO:0000313" key="3">
    <source>
        <dbReference type="EMBL" id="APZ92354.1"/>
    </source>
</evidence>
<dbReference type="Proteomes" id="UP000187735">
    <property type="component" value="Chromosome"/>
</dbReference>
<feature type="domain" description="DUF11" evidence="2">
    <location>
        <begin position="488"/>
        <end position="569"/>
    </location>
</feature>
<evidence type="ECO:0000259" key="2">
    <source>
        <dbReference type="Pfam" id="PF01345"/>
    </source>
</evidence>
<feature type="domain" description="DUF11" evidence="2">
    <location>
        <begin position="269"/>
        <end position="356"/>
    </location>
</feature>